<reference evidence="1 2" key="1">
    <citation type="submission" date="2018-11" db="EMBL/GenBank/DDBJ databases">
        <authorList>
            <consortium name="Pathogen Informatics"/>
        </authorList>
    </citation>
    <scope>NUCLEOTIDE SEQUENCE [LARGE SCALE GENOMIC DNA]</scope>
</reference>
<evidence type="ECO:0000313" key="2">
    <source>
        <dbReference type="Proteomes" id="UP000050761"/>
    </source>
</evidence>
<protein>
    <submittedName>
        <fullName evidence="1 3">Uncharacterized protein</fullName>
    </submittedName>
</protein>
<proteinExistence type="predicted"/>
<keyword evidence="2" id="KW-1185">Reference proteome</keyword>
<reference evidence="3" key="2">
    <citation type="submission" date="2019-09" db="UniProtKB">
        <authorList>
            <consortium name="WormBaseParasite"/>
        </authorList>
    </citation>
    <scope>IDENTIFICATION</scope>
</reference>
<organism evidence="2 3">
    <name type="scientific">Heligmosomoides polygyrus</name>
    <name type="common">Parasitic roundworm</name>
    <dbReference type="NCBI Taxonomy" id="6339"/>
    <lineage>
        <taxon>Eukaryota</taxon>
        <taxon>Metazoa</taxon>
        <taxon>Ecdysozoa</taxon>
        <taxon>Nematoda</taxon>
        <taxon>Chromadorea</taxon>
        <taxon>Rhabditida</taxon>
        <taxon>Rhabditina</taxon>
        <taxon>Rhabditomorpha</taxon>
        <taxon>Strongyloidea</taxon>
        <taxon>Heligmosomidae</taxon>
        <taxon>Heligmosomoides</taxon>
    </lineage>
</organism>
<gene>
    <name evidence="1" type="ORF">HPBE_LOCUS24350</name>
</gene>
<dbReference type="WBParaSite" id="HPBE_0002435101-mRNA-1">
    <property type="protein sequence ID" value="HPBE_0002435101-mRNA-1"/>
    <property type="gene ID" value="HPBE_0002435101"/>
</dbReference>
<name>A0A183GNT1_HELPZ</name>
<accession>A0A183GNT1</accession>
<dbReference type="EMBL" id="UZAH01036223">
    <property type="protein sequence ID" value="VDP44504.1"/>
    <property type="molecule type" value="Genomic_DNA"/>
</dbReference>
<evidence type="ECO:0000313" key="3">
    <source>
        <dbReference type="WBParaSite" id="HPBE_0002435101-mRNA-1"/>
    </source>
</evidence>
<accession>A0A3P8EIC5</accession>
<dbReference type="AlphaFoldDB" id="A0A183GNT1"/>
<sequence>MILQRQPLGVECVNLLHPPIFSQHTGYDISAYYAQATARKEQISELYKNDDMLLDSIIVALPKSFLRVTSDLEPEPTVKFVVYNYLADMADQLNKIPISSAMVWAWSAWMPKQNTWECVCMP</sequence>
<dbReference type="Proteomes" id="UP000050761">
    <property type="component" value="Unassembled WGS sequence"/>
</dbReference>
<evidence type="ECO:0000313" key="1">
    <source>
        <dbReference type="EMBL" id="VDP44504.1"/>
    </source>
</evidence>
<dbReference type="OrthoDB" id="5867989at2759"/>